<dbReference type="SMART" id="SM01012">
    <property type="entry name" value="ANTAR"/>
    <property type="match status" value="1"/>
</dbReference>
<dbReference type="GO" id="GO:0016301">
    <property type="term" value="F:kinase activity"/>
    <property type="evidence" value="ECO:0007669"/>
    <property type="project" value="UniProtKB-KW"/>
</dbReference>
<dbReference type="PIRSF" id="PIRSF036625">
    <property type="entry name" value="GAF_ANTAR"/>
    <property type="match status" value="1"/>
</dbReference>
<evidence type="ECO:0000256" key="4">
    <source>
        <dbReference type="ARBA" id="ARBA00023163"/>
    </source>
</evidence>
<organism evidence="6 7">
    <name type="scientific">Mycolicibacterium hippocampi</name>
    <dbReference type="NCBI Taxonomy" id="659824"/>
    <lineage>
        <taxon>Bacteria</taxon>
        <taxon>Bacillati</taxon>
        <taxon>Actinomycetota</taxon>
        <taxon>Actinomycetes</taxon>
        <taxon>Mycobacteriales</taxon>
        <taxon>Mycobacteriaceae</taxon>
        <taxon>Mycolicibacterium</taxon>
    </lineage>
</organism>
<gene>
    <name evidence="6" type="ORF">MHIP_24450</name>
</gene>
<dbReference type="InterPro" id="IPR036388">
    <property type="entry name" value="WH-like_DNA-bd_sf"/>
</dbReference>
<dbReference type="InterPro" id="IPR012074">
    <property type="entry name" value="GAF_ANTAR"/>
</dbReference>
<keyword evidence="3" id="KW-0805">Transcription regulation</keyword>
<reference evidence="6 7" key="1">
    <citation type="journal article" date="2019" name="Emerg. Microbes Infect.">
        <title>Comprehensive subspecies identification of 175 nontuberculous mycobacteria species based on 7547 genomic profiles.</title>
        <authorList>
            <person name="Matsumoto Y."/>
            <person name="Kinjo T."/>
            <person name="Motooka D."/>
            <person name="Nabeya D."/>
            <person name="Jung N."/>
            <person name="Uechi K."/>
            <person name="Horii T."/>
            <person name="Iida T."/>
            <person name="Fujita J."/>
            <person name="Nakamura S."/>
        </authorList>
    </citation>
    <scope>NUCLEOTIDE SEQUENCE [LARGE SCALE GENOMIC DNA]</scope>
    <source>
        <strain evidence="6 7">JCM 30996</strain>
    </source>
</reference>
<evidence type="ECO:0000313" key="7">
    <source>
        <dbReference type="Proteomes" id="UP000465304"/>
    </source>
</evidence>
<keyword evidence="7" id="KW-1185">Reference proteome</keyword>
<keyword evidence="4" id="KW-0804">Transcription</keyword>
<comment type="caution">
    <text evidence="6">The sequence shown here is derived from an EMBL/GenBank/DDBJ whole genome shotgun (WGS) entry which is preliminary data.</text>
</comment>
<dbReference type="Proteomes" id="UP000465304">
    <property type="component" value="Unassembled WGS sequence"/>
</dbReference>
<dbReference type="EMBL" id="BLLB01000002">
    <property type="protein sequence ID" value="GFH01962.1"/>
    <property type="molecule type" value="Genomic_DNA"/>
</dbReference>
<proteinExistence type="predicted"/>
<name>A0A7I9ZLP6_9MYCO</name>
<evidence type="ECO:0000256" key="3">
    <source>
        <dbReference type="ARBA" id="ARBA00023015"/>
    </source>
</evidence>
<accession>A0A7I9ZLP6</accession>
<keyword evidence="2" id="KW-0418">Kinase</keyword>
<dbReference type="Pfam" id="PF03861">
    <property type="entry name" value="ANTAR"/>
    <property type="match status" value="1"/>
</dbReference>
<evidence type="ECO:0000256" key="1">
    <source>
        <dbReference type="ARBA" id="ARBA00022679"/>
    </source>
</evidence>
<dbReference type="InterPro" id="IPR029016">
    <property type="entry name" value="GAF-like_dom_sf"/>
</dbReference>
<keyword evidence="1" id="KW-0808">Transferase</keyword>
<dbReference type="Gene3D" id="3.30.450.40">
    <property type="match status" value="1"/>
</dbReference>
<dbReference type="InterPro" id="IPR003018">
    <property type="entry name" value="GAF"/>
</dbReference>
<dbReference type="Pfam" id="PF13185">
    <property type="entry name" value="GAF_2"/>
    <property type="match status" value="1"/>
</dbReference>
<dbReference type="PROSITE" id="PS50921">
    <property type="entry name" value="ANTAR"/>
    <property type="match status" value="1"/>
</dbReference>
<dbReference type="SUPFAM" id="SSF52172">
    <property type="entry name" value="CheY-like"/>
    <property type="match status" value="1"/>
</dbReference>
<protein>
    <recommendedName>
        <fullName evidence="5">ANTAR domain-containing protein</fullName>
    </recommendedName>
</protein>
<evidence type="ECO:0000313" key="6">
    <source>
        <dbReference type="EMBL" id="GFH01962.1"/>
    </source>
</evidence>
<feature type="domain" description="ANTAR" evidence="5">
    <location>
        <begin position="136"/>
        <end position="197"/>
    </location>
</feature>
<dbReference type="Gene3D" id="1.10.10.10">
    <property type="entry name" value="Winged helix-like DNA-binding domain superfamily/Winged helix DNA-binding domain"/>
    <property type="match status" value="1"/>
</dbReference>
<dbReference type="InterPro" id="IPR011006">
    <property type="entry name" value="CheY-like_superfamily"/>
</dbReference>
<dbReference type="InterPro" id="IPR005561">
    <property type="entry name" value="ANTAR"/>
</dbReference>
<dbReference type="GO" id="GO:0003723">
    <property type="term" value="F:RNA binding"/>
    <property type="evidence" value="ECO:0007669"/>
    <property type="project" value="InterPro"/>
</dbReference>
<sequence>MTARAVELLYEIDFADVLLIDEHQHRSMAATAAFVTELDDMQLELQEGPCLAAAVEDATVICTDLTVESRWPRFAAAATEAGVKSMMSFQLYTYPTQSRGGRGGRGALNLFSRNSCDFTFEDRTIGAMLAAHAAVALISADRQTQFESALASRDLIGQAKGMIMERFKVDANHAFDLLAKLSQDGNTPLRVVAQKIVDSA</sequence>
<evidence type="ECO:0000259" key="5">
    <source>
        <dbReference type="PROSITE" id="PS50921"/>
    </source>
</evidence>
<dbReference type="AlphaFoldDB" id="A0A7I9ZLP6"/>
<evidence type="ECO:0000256" key="2">
    <source>
        <dbReference type="ARBA" id="ARBA00022777"/>
    </source>
</evidence>
<dbReference type="SUPFAM" id="SSF55781">
    <property type="entry name" value="GAF domain-like"/>
    <property type="match status" value="1"/>
</dbReference>